<reference evidence="2 3" key="1">
    <citation type="submission" date="2016-10" db="EMBL/GenBank/DDBJ databases">
        <authorList>
            <person name="de Groot N.N."/>
        </authorList>
    </citation>
    <scope>NUCLEOTIDE SEQUENCE [LARGE SCALE GENOMIC DNA]</scope>
    <source>
        <strain evidence="2 3">DSM 22012</strain>
    </source>
</reference>
<dbReference type="EMBL" id="FNVQ01000001">
    <property type="protein sequence ID" value="SEF95715.1"/>
    <property type="molecule type" value="Genomic_DNA"/>
</dbReference>
<gene>
    <name evidence="2" type="ORF">SAMN05444390_101969</name>
</gene>
<organism evidence="2 3">
    <name type="scientific">Marinobacterium lutimaris</name>
    <dbReference type="NCBI Taxonomy" id="568106"/>
    <lineage>
        <taxon>Bacteria</taxon>
        <taxon>Pseudomonadati</taxon>
        <taxon>Pseudomonadota</taxon>
        <taxon>Gammaproteobacteria</taxon>
        <taxon>Oceanospirillales</taxon>
        <taxon>Oceanospirillaceae</taxon>
        <taxon>Marinobacterium</taxon>
    </lineage>
</organism>
<dbReference type="Proteomes" id="UP000236745">
    <property type="component" value="Unassembled WGS sequence"/>
</dbReference>
<feature type="transmembrane region" description="Helical" evidence="1">
    <location>
        <begin position="228"/>
        <end position="249"/>
    </location>
</feature>
<dbReference type="AlphaFoldDB" id="A0A1H5W8C3"/>
<accession>A0A1H5W8C3</accession>
<keyword evidence="1" id="KW-1133">Transmembrane helix</keyword>
<sequence>MPTNQLEQQILTVVDNLLALDFSSFNENPPNLPPWNNLDLNDYLIAVDDLKKSIEGFKQDGFLSGIPWNILHSLHGQLNNAFTHSKNFINAKNQQQFHQAFPQVESARTNLQTWGINYLYLLGKELEDKSQLLDDEIQKFLAHNREVESIKQNVNKLIEPAVAGSLSKSFENRKKDLNTNQNRWFWASVIAAITSLVTTYFVVASIIGVFDNDAVIELIKNSENGSGVLWSSVLLRIGLLVPVYALFGFSFSQYKKERNLEEEYAHKAAVATSLPNYGDLAVDNQVKDQILSEASKVIFTSPSKEKIEKSNEKNVGLDQVNQLMASINKLVPKVKD</sequence>
<dbReference type="OrthoDB" id="5500487at2"/>
<proteinExistence type="predicted"/>
<keyword evidence="1" id="KW-0812">Transmembrane</keyword>
<keyword evidence="3" id="KW-1185">Reference proteome</keyword>
<evidence type="ECO:0000256" key="1">
    <source>
        <dbReference type="SAM" id="Phobius"/>
    </source>
</evidence>
<name>A0A1H5W8C3_9GAMM</name>
<keyword evidence="1" id="KW-0472">Membrane</keyword>
<dbReference type="RefSeq" id="WP_104001913.1">
    <property type="nucleotide sequence ID" value="NZ_FNVQ01000001.1"/>
</dbReference>
<evidence type="ECO:0000313" key="3">
    <source>
        <dbReference type="Proteomes" id="UP000236745"/>
    </source>
</evidence>
<protein>
    <submittedName>
        <fullName evidence="2">Uncharacterized protein</fullName>
    </submittedName>
</protein>
<feature type="transmembrane region" description="Helical" evidence="1">
    <location>
        <begin position="184"/>
        <end position="208"/>
    </location>
</feature>
<evidence type="ECO:0000313" key="2">
    <source>
        <dbReference type="EMBL" id="SEF95715.1"/>
    </source>
</evidence>